<proteinExistence type="predicted"/>
<comment type="caution">
    <text evidence="3">The sequence shown here is derived from an EMBL/GenBank/DDBJ whole genome shotgun (WGS) entry which is preliminary data.</text>
</comment>
<name>A0A412AUS7_9FIRM</name>
<keyword evidence="2" id="KW-0812">Transmembrane</keyword>
<feature type="transmembrane region" description="Helical" evidence="2">
    <location>
        <begin position="44"/>
        <end position="64"/>
    </location>
</feature>
<feature type="compositionally biased region" description="Basic residues" evidence="1">
    <location>
        <begin position="165"/>
        <end position="193"/>
    </location>
</feature>
<feature type="transmembrane region" description="Helical" evidence="2">
    <location>
        <begin position="84"/>
        <end position="104"/>
    </location>
</feature>
<accession>A0A412AUS7</accession>
<feature type="region of interest" description="Disordered" evidence="1">
    <location>
        <begin position="163"/>
        <end position="193"/>
    </location>
</feature>
<dbReference type="Proteomes" id="UP000284751">
    <property type="component" value="Unassembled WGS sequence"/>
</dbReference>
<sequence length="193" mass="22563">MEITVAGQWELFLYAGLLGVLLGAYYDVFRIIRYLTAQGKRQTFFWDLFYFFSSGVATFLFLLAANQGQMRFYLLAGELIGWCLYHLTLGQATLFISRLVVKVLQRIFSWIKRHVLKPVWRAVCWIWKKFEKVFKNALGFAKKIAVKSKNSLKRRRGIVYTLNKHSPKKKRGKQKDAKKKGRKKRAGSKNQKS</sequence>
<dbReference type="AlphaFoldDB" id="A0A412AUS7"/>
<evidence type="ECO:0000313" key="3">
    <source>
        <dbReference type="EMBL" id="RGQ35612.1"/>
    </source>
</evidence>
<feature type="transmembrane region" description="Helical" evidence="2">
    <location>
        <begin position="12"/>
        <end position="32"/>
    </location>
</feature>
<evidence type="ECO:0000256" key="1">
    <source>
        <dbReference type="SAM" id="MobiDB-lite"/>
    </source>
</evidence>
<keyword evidence="2" id="KW-0472">Membrane</keyword>
<keyword evidence="2" id="KW-1133">Transmembrane helix</keyword>
<dbReference type="NCBIfam" id="TIGR02893">
    <property type="entry name" value="spore_yabQ"/>
    <property type="match status" value="1"/>
</dbReference>
<evidence type="ECO:0000256" key="2">
    <source>
        <dbReference type="SAM" id="Phobius"/>
    </source>
</evidence>
<evidence type="ECO:0000313" key="4">
    <source>
        <dbReference type="Proteomes" id="UP000284751"/>
    </source>
</evidence>
<organism evidence="3 4">
    <name type="scientific">[Clostridium] leptum</name>
    <dbReference type="NCBI Taxonomy" id="1535"/>
    <lineage>
        <taxon>Bacteria</taxon>
        <taxon>Bacillati</taxon>
        <taxon>Bacillota</taxon>
        <taxon>Clostridia</taxon>
        <taxon>Eubacteriales</taxon>
        <taxon>Oscillospiraceae</taxon>
        <taxon>Oscillospiraceae incertae sedis</taxon>
    </lineage>
</organism>
<reference evidence="3 4" key="1">
    <citation type="submission" date="2018-08" db="EMBL/GenBank/DDBJ databases">
        <title>A genome reference for cultivated species of the human gut microbiota.</title>
        <authorList>
            <person name="Zou Y."/>
            <person name="Xue W."/>
            <person name="Luo G."/>
        </authorList>
    </citation>
    <scope>NUCLEOTIDE SEQUENCE [LARGE SCALE GENOMIC DNA]</scope>
    <source>
        <strain evidence="3 4">AF28-26</strain>
    </source>
</reference>
<dbReference type="InterPro" id="IPR019074">
    <property type="entry name" value="YabQ"/>
</dbReference>
<dbReference type="EMBL" id="QRTC01000063">
    <property type="protein sequence ID" value="RGQ35612.1"/>
    <property type="molecule type" value="Genomic_DNA"/>
</dbReference>
<dbReference type="Pfam" id="PF09578">
    <property type="entry name" value="Spore_YabQ"/>
    <property type="match status" value="1"/>
</dbReference>
<gene>
    <name evidence="3" type="ORF">DWY99_12370</name>
</gene>
<evidence type="ECO:0008006" key="5">
    <source>
        <dbReference type="Google" id="ProtNLM"/>
    </source>
</evidence>
<protein>
    <recommendedName>
        <fullName evidence="5">Spore cortex biosynthesis protein YabQ</fullName>
    </recommendedName>
</protein>